<dbReference type="GO" id="GO:0005975">
    <property type="term" value="P:carbohydrate metabolic process"/>
    <property type="evidence" value="ECO:0007669"/>
    <property type="project" value="InterPro"/>
</dbReference>
<dbReference type="PRINTS" id="PR00077">
    <property type="entry name" value="GPDHDRGNASE"/>
</dbReference>
<evidence type="ECO:0000256" key="7">
    <source>
        <dbReference type="ARBA" id="ARBA00023098"/>
    </source>
</evidence>
<dbReference type="InterPro" id="IPR011128">
    <property type="entry name" value="G3P_DH_NAD-dep_N"/>
</dbReference>
<dbReference type="AlphaFoldDB" id="A0A0R2EWH1"/>
<dbReference type="NCBIfam" id="NF000940">
    <property type="entry name" value="PRK00094.1-2"/>
    <property type="match status" value="1"/>
</dbReference>
<evidence type="ECO:0000259" key="19">
    <source>
        <dbReference type="Pfam" id="PF01210"/>
    </source>
</evidence>
<feature type="binding site" evidence="16">
    <location>
        <begin position="258"/>
        <end position="259"/>
    </location>
    <ligand>
        <name>substrate</name>
    </ligand>
</feature>
<evidence type="ECO:0000256" key="6">
    <source>
        <dbReference type="ARBA" id="ARBA00023027"/>
    </source>
</evidence>
<gene>
    <name evidence="14" type="primary">gpsA</name>
    <name evidence="21" type="ORF">FC75_GL000045</name>
</gene>
<keyword evidence="4 14" id="KW-0521">NADP</keyword>
<feature type="binding site" evidence="17">
    <location>
        <begin position="9"/>
        <end position="14"/>
    </location>
    <ligand>
        <name>NAD(+)</name>
        <dbReference type="ChEBI" id="CHEBI:57540"/>
    </ligand>
</feature>
<feature type="binding site" evidence="14">
    <location>
        <position position="50"/>
    </location>
    <ligand>
        <name>NADPH</name>
        <dbReference type="ChEBI" id="CHEBI:57783"/>
    </ligand>
</feature>
<evidence type="ECO:0000256" key="8">
    <source>
        <dbReference type="ARBA" id="ARBA00023209"/>
    </source>
</evidence>
<evidence type="ECO:0000256" key="10">
    <source>
        <dbReference type="ARBA" id="ARBA00052716"/>
    </source>
</evidence>
<evidence type="ECO:0000256" key="17">
    <source>
        <dbReference type="PIRSR" id="PIRSR000114-3"/>
    </source>
</evidence>
<comment type="similarity">
    <text evidence="1 14 18">Belongs to the NAD-dependent glycerol-3-phosphate dehydrogenase family.</text>
</comment>
<evidence type="ECO:0000256" key="15">
    <source>
        <dbReference type="PIRSR" id="PIRSR000114-1"/>
    </source>
</evidence>
<evidence type="ECO:0000256" key="5">
    <source>
        <dbReference type="ARBA" id="ARBA00023002"/>
    </source>
</evidence>
<dbReference type="InterPro" id="IPR013328">
    <property type="entry name" value="6PGD_dom2"/>
</dbReference>
<comment type="pathway">
    <text evidence="14">Membrane lipid metabolism; glycerophospholipid metabolism.</text>
</comment>
<proteinExistence type="inferred from homology"/>
<feature type="active site" description="Proton acceptor" evidence="14 15">
    <location>
        <position position="194"/>
    </location>
</feature>
<feature type="binding site" evidence="16">
    <location>
        <position position="108"/>
    </location>
    <ligand>
        <name>substrate</name>
    </ligand>
</feature>
<feature type="binding site" evidence="14">
    <location>
        <position position="258"/>
    </location>
    <ligand>
        <name>sn-glycerol 3-phosphate</name>
        <dbReference type="ChEBI" id="CHEBI:57597"/>
    </ligand>
</feature>
<protein>
    <recommendedName>
        <fullName evidence="12 14">Glycerol-3-phosphate dehydrogenase [NAD(P)+]</fullName>
        <ecNumber evidence="11 14">1.1.1.94</ecNumber>
    </recommendedName>
    <alternativeName>
        <fullName evidence="14">NAD(P)(+)-dependent glycerol-3-phosphate dehydrogenase</fullName>
    </alternativeName>
    <alternativeName>
        <fullName evidence="13 14">NAD(P)H-dependent dihydroxyacetone-phosphate reductase</fullName>
    </alternativeName>
</protein>
<accession>A0A0R2EWH1</accession>
<evidence type="ECO:0000313" key="22">
    <source>
        <dbReference type="Proteomes" id="UP000050865"/>
    </source>
</evidence>
<comment type="function">
    <text evidence="14">Catalyzes the reduction of the glycolytic intermediate dihydroxyacetone phosphate (DHAP) to sn-glycerol 3-phosphate (G3P), the key precursor for phospholipid synthesis.</text>
</comment>
<evidence type="ECO:0000256" key="16">
    <source>
        <dbReference type="PIRSR" id="PIRSR000114-2"/>
    </source>
</evidence>
<dbReference type="GO" id="GO:0046168">
    <property type="term" value="P:glycerol-3-phosphate catabolic process"/>
    <property type="evidence" value="ECO:0007669"/>
    <property type="project" value="InterPro"/>
</dbReference>
<evidence type="ECO:0000256" key="14">
    <source>
        <dbReference type="HAMAP-Rule" id="MF_00394"/>
    </source>
</evidence>
<dbReference type="PANTHER" id="PTHR11728:SF1">
    <property type="entry name" value="GLYCEROL-3-PHOSPHATE DEHYDROGENASE [NAD(+)] 2, CHLOROPLASTIC"/>
    <property type="match status" value="1"/>
</dbReference>
<feature type="binding site" evidence="14">
    <location>
        <position position="33"/>
    </location>
    <ligand>
        <name>NADPH</name>
        <dbReference type="ChEBI" id="CHEBI:57783"/>
    </ligand>
</feature>
<evidence type="ECO:0000256" key="13">
    <source>
        <dbReference type="ARBA" id="ARBA00080511"/>
    </source>
</evidence>
<dbReference type="Pfam" id="PF01210">
    <property type="entry name" value="NAD_Gly3P_dh_N"/>
    <property type="match status" value="1"/>
</dbReference>
<dbReference type="InterPro" id="IPR006168">
    <property type="entry name" value="G3P_DH_NAD-dep"/>
</dbReference>
<feature type="binding site" evidence="17">
    <location>
        <position position="143"/>
    </location>
    <ligand>
        <name>NAD(+)</name>
        <dbReference type="ChEBI" id="CHEBI:57540"/>
    </ligand>
</feature>
<keyword evidence="5 14" id="KW-0560">Oxidoreductase</keyword>
<feature type="binding site" evidence="14">
    <location>
        <position position="141"/>
    </location>
    <ligand>
        <name>sn-glycerol 3-phosphate</name>
        <dbReference type="ChEBI" id="CHEBI:57597"/>
    </ligand>
</feature>
<feature type="domain" description="Glycerol-3-phosphate dehydrogenase NAD-dependent N-terminal" evidence="19">
    <location>
        <begin position="4"/>
        <end position="163"/>
    </location>
</feature>
<evidence type="ECO:0000256" key="4">
    <source>
        <dbReference type="ARBA" id="ARBA00022857"/>
    </source>
</evidence>
<dbReference type="Pfam" id="PF07479">
    <property type="entry name" value="NAD_Gly3P_dh_C"/>
    <property type="match status" value="1"/>
</dbReference>
<dbReference type="GO" id="GO:0046167">
    <property type="term" value="P:glycerol-3-phosphate biosynthetic process"/>
    <property type="evidence" value="ECO:0007669"/>
    <property type="project" value="UniProtKB-UniRule"/>
</dbReference>
<feature type="binding site" evidence="14">
    <location>
        <position position="257"/>
    </location>
    <ligand>
        <name>sn-glycerol 3-phosphate</name>
        <dbReference type="ChEBI" id="CHEBI:57597"/>
    </ligand>
</feature>
<evidence type="ECO:0000313" key="21">
    <source>
        <dbReference type="EMBL" id="KRN20713.1"/>
    </source>
</evidence>
<dbReference type="SUPFAM" id="SSF48179">
    <property type="entry name" value="6-phosphogluconate dehydrogenase C-terminal domain-like"/>
    <property type="match status" value="1"/>
</dbReference>
<dbReference type="HAMAP" id="MF_00394">
    <property type="entry name" value="NAD_Glyc3P_dehydrog"/>
    <property type="match status" value="1"/>
</dbReference>
<dbReference type="PROSITE" id="PS00957">
    <property type="entry name" value="NAD_G3PDH"/>
    <property type="match status" value="1"/>
</dbReference>
<comment type="catalytic activity">
    <reaction evidence="10">
        <text>sn-glycerol 3-phosphate + NADP(+) = dihydroxyacetone phosphate + NADPH + H(+)</text>
        <dbReference type="Rhea" id="RHEA:11096"/>
        <dbReference type="ChEBI" id="CHEBI:15378"/>
        <dbReference type="ChEBI" id="CHEBI:57597"/>
        <dbReference type="ChEBI" id="CHEBI:57642"/>
        <dbReference type="ChEBI" id="CHEBI:57783"/>
        <dbReference type="ChEBI" id="CHEBI:58349"/>
        <dbReference type="EC" id="1.1.1.94"/>
    </reaction>
    <physiologicalReaction direction="right-to-left" evidence="10">
        <dbReference type="Rhea" id="RHEA:11098"/>
    </physiologicalReaction>
</comment>
<dbReference type="UniPathway" id="UPA00940"/>
<dbReference type="EMBL" id="AYZJ01000067">
    <property type="protein sequence ID" value="KRN20713.1"/>
    <property type="molecule type" value="Genomic_DNA"/>
</dbReference>
<reference evidence="21 22" key="1">
    <citation type="journal article" date="2015" name="Genome Announc.">
        <title>Expanding the biotechnology potential of lactobacilli through comparative genomics of 213 strains and associated genera.</title>
        <authorList>
            <person name="Sun Z."/>
            <person name="Harris H.M."/>
            <person name="McCann A."/>
            <person name="Guo C."/>
            <person name="Argimon S."/>
            <person name="Zhang W."/>
            <person name="Yang X."/>
            <person name="Jeffery I.B."/>
            <person name="Cooney J.C."/>
            <person name="Kagawa T.F."/>
            <person name="Liu W."/>
            <person name="Song Y."/>
            <person name="Salvetti E."/>
            <person name="Wrobel A."/>
            <person name="Rasinkangas P."/>
            <person name="Parkhill J."/>
            <person name="Rea M.C."/>
            <person name="O'Sullivan O."/>
            <person name="Ritari J."/>
            <person name="Douillard F.P."/>
            <person name="Paul Ross R."/>
            <person name="Yang R."/>
            <person name="Briner A.E."/>
            <person name="Felis G.E."/>
            <person name="de Vos W.M."/>
            <person name="Barrangou R."/>
            <person name="Klaenhammer T.R."/>
            <person name="Caufield P.W."/>
            <person name="Cui Y."/>
            <person name="Zhang H."/>
            <person name="O'Toole P.W."/>
        </authorList>
    </citation>
    <scope>NUCLEOTIDE SEQUENCE [LARGE SCALE GENOMIC DNA]</scope>
    <source>
        <strain evidence="21 22">DSM 22697</strain>
    </source>
</reference>
<feature type="binding site" evidence="14">
    <location>
        <position position="12"/>
    </location>
    <ligand>
        <name>NADPH</name>
        <dbReference type="ChEBI" id="CHEBI:57783"/>
    </ligand>
</feature>
<feature type="binding site" evidence="17">
    <location>
        <position position="258"/>
    </location>
    <ligand>
        <name>NAD(+)</name>
        <dbReference type="ChEBI" id="CHEBI:57540"/>
    </ligand>
</feature>
<dbReference type="NCBIfam" id="NF000941">
    <property type="entry name" value="PRK00094.1-3"/>
    <property type="match status" value="1"/>
</dbReference>
<feature type="binding site" evidence="14">
    <location>
        <position position="259"/>
    </location>
    <ligand>
        <name>sn-glycerol 3-phosphate</name>
        <dbReference type="ChEBI" id="CHEBI:57597"/>
    </ligand>
</feature>
<evidence type="ECO:0000256" key="18">
    <source>
        <dbReference type="RuleBase" id="RU000437"/>
    </source>
</evidence>
<feature type="binding site" evidence="14">
    <location>
        <position position="108"/>
    </location>
    <ligand>
        <name>sn-glycerol 3-phosphate</name>
        <dbReference type="ChEBI" id="CHEBI:57597"/>
    </ligand>
</feature>
<dbReference type="InterPro" id="IPR036291">
    <property type="entry name" value="NAD(P)-bd_dom_sf"/>
</dbReference>
<dbReference type="Gene3D" id="1.10.1040.10">
    <property type="entry name" value="N-(1-d-carboxylethyl)-l-norvaline Dehydrogenase, domain 2"/>
    <property type="match status" value="1"/>
</dbReference>
<evidence type="ECO:0000256" key="12">
    <source>
        <dbReference type="ARBA" id="ARBA00069372"/>
    </source>
</evidence>
<feature type="binding site" evidence="14">
    <location>
        <position position="108"/>
    </location>
    <ligand>
        <name>NADPH</name>
        <dbReference type="ChEBI" id="CHEBI:57783"/>
    </ligand>
</feature>
<dbReference type="SUPFAM" id="SSF51735">
    <property type="entry name" value="NAD(P)-binding Rossmann-fold domains"/>
    <property type="match status" value="1"/>
</dbReference>
<dbReference type="GO" id="GO:0141153">
    <property type="term" value="F:glycerol-3-phosphate dehydrogenase (NADP+) activity"/>
    <property type="evidence" value="ECO:0007669"/>
    <property type="project" value="RHEA"/>
</dbReference>
<dbReference type="GO" id="GO:0008654">
    <property type="term" value="P:phospholipid biosynthetic process"/>
    <property type="evidence" value="ECO:0007669"/>
    <property type="project" value="UniProtKB-KW"/>
</dbReference>
<dbReference type="OrthoDB" id="9812273at2"/>
<dbReference type="GO" id="GO:0006650">
    <property type="term" value="P:glycerophospholipid metabolic process"/>
    <property type="evidence" value="ECO:0007669"/>
    <property type="project" value="UniProtKB-UniRule"/>
</dbReference>
<dbReference type="Proteomes" id="UP000050865">
    <property type="component" value="Unassembled WGS sequence"/>
</dbReference>
<comment type="caution">
    <text evidence="21">The sequence shown here is derived from an EMBL/GenBank/DDBJ whole genome shotgun (WGS) entry which is preliminary data.</text>
</comment>
<evidence type="ECO:0000256" key="3">
    <source>
        <dbReference type="ARBA" id="ARBA00022741"/>
    </source>
</evidence>
<feature type="domain" description="Glycerol-3-phosphate dehydrogenase NAD-dependent C-terminal" evidence="20">
    <location>
        <begin position="183"/>
        <end position="323"/>
    </location>
</feature>
<dbReference type="PIRSF" id="PIRSF000114">
    <property type="entry name" value="Glycerol-3-P_dh"/>
    <property type="match status" value="1"/>
</dbReference>
<feature type="binding site" evidence="14">
    <location>
        <position position="194"/>
    </location>
    <ligand>
        <name>sn-glycerol 3-phosphate</name>
        <dbReference type="ChEBI" id="CHEBI:57597"/>
    </ligand>
</feature>
<evidence type="ECO:0000256" key="11">
    <source>
        <dbReference type="ARBA" id="ARBA00066687"/>
    </source>
</evidence>
<keyword evidence="22" id="KW-1185">Reference proteome</keyword>
<organism evidence="21 22">
    <name type="scientific">Lacticaseibacillus camelliae DSM 22697 = JCM 13995</name>
    <dbReference type="NCBI Taxonomy" id="1423730"/>
    <lineage>
        <taxon>Bacteria</taxon>
        <taxon>Bacillati</taxon>
        <taxon>Bacillota</taxon>
        <taxon>Bacilli</taxon>
        <taxon>Lactobacillales</taxon>
        <taxon>Lactobacillaceae</taxon>
        <taxon>Lacticaseibacillus</taxon>
    </lineage>
</organism>
<dbReference type="STRING" id="1423730.FC75_GL000045"/>
<keyword evidence="9 14" id="KW-1208">Phospholipid metabolism</keyword>
<feature type="binding site" evidence="14">
    <location>
        <position position="258"/>
    </location>
    <ligand>
        <name>NADPH</name>
        <dbReference type="ChEBI" id="CHEBI:57783"/>
    </ligand>
</feature>
<dbReference type="RefSeq" id="WP_054661718.1">
    <property type="nucleotide sequence ID" value="NZ_AYZJ01000067.1"/>
</dbReference>
<feature type="binding site" evidence="14">
    <location>
        <position position="139"/>
    </location>
    <ligand>
        <name>sn-glycerol 3-phosphate</name>
        <dbReference type="ChEBI" id="CHEBI:57597"/>
    </ligand>
</feature>
<keyword evidence="6 14" id="KW-0520">NAD</keyword>
<evidence type="ECO:0000259" key="20">
    <source>
        <dbReference type="Pfam" id="PF07479"/>
    </source>
</evidence>
<feature type="binding site" evidence="14">
    <location>
        <position position="143"/>
    </location>
    <ligand>
        <name>NADPH</name>
        <dbReference type="ChEBI" id="CHEBI:57783"/>
    </ligand>
</feature>
<evidence type="ECO:0000256" key="9">
    <source>
        <dbReference type="ARBA" id="ARBA00023264"/>
    </source>
</evidence>
<dbReference type="PATRIC" id="fig|1423730.4.peg.50"/>
<feature type="binding site" evidence="14">
    <location>
        <position position="13"/>
    </location>
    <ligand>
        <name>NADPH</name>
        <dbReference type="ChEBI" id="CHEBI:57783"/>
    </ligand>
</feature>
<dbReference type="EC" id="1.1.1.94" evidence="11 14"/>
<keyword evidence="8 14" id="KW-0594">Phospholipid biosynthesis</keyword>
<name>A0A0R2EWH1_9LACO</name>
<comment type="catalytic activity">
    <reaction evidence="14">
        <text>sn-glycerol 3-phosphate + NAD(+) = dihydroxyacetone phosphate + NADH + H(+)</text>
        <dbReference type="Rhea" id="RHEA:11092"/>
        <dbReference type="ChEBI" id="CHEBI:15378"/>
        <dbReference type="ChEBI" id="CHEBI:57540"/>
        <dbReference type="ChEBI" id="CHEBI:57597"/>
        <dbReference type="ChEBI" id="CHEBI:57642"/>
        <dbReference type="ChEBI" id="CHEBI:57945"/>
        <dbReference type="EC" id="1.1.1.94"/>
    </reaction>
</comment>
<sequence>MTDKIAVLGAGSWGTVLANLLVENGLNVALWTHNPKQIPEINETHHNQHYLPDFVLHDCLRATTDLAAAVAGATVILFVVPTNAIRSVAEQVAPLLTDQQPIIAHAAKGLELNTKLRVSQVLTAVLPKGAFRGPVVISGPSHAEDVATRDITTLTVASTDLQAAQTVQKLFMNDYFRLYTNTDVLGVELGAALKNVIAIGAGALHGLGYGDNTKAALMTRGLAEITRLGTHMGANPMTFIGLSGVGDLIVTCTSVHSRNWRAGNALGQGEKLPDVLAHMGMVVEGVSTAKVVHELAKDQDCDMPISEGIYQVLYQGAPIKTVITDLMAREGKPEFDFGLTLQNASKQV</sequence>
<dbReference type="Gene3D" id="3.40.50.720">
    <property type="entry name" value="NAD(P)-binding Rossmann-like Domain"/>
    <property type="match status" value="1"/>
</dbReference>
<dbReference type="PANTHER" id="PTHR11728">
    <property type="entry name" value="GLYCEROL-3-PHOSPHATE DEHYDROGENASE"/>
    <property type="match status" value="1"/>
</dbReference>
<feature type="binding site" evidence="14">
    <location>
        <position position="282"/>
    </location>
    <ligand>
        <name>NADPH</name>
        <dbReference type="ChEBI" id="CHEBI:57783"/>
    </ligand>
</feature>
<dbReference type="InterPro" id="IPR008927">
    <property type="entry name" value="6-PGluconate_DH-like_C_sf"/>
</dbReference>
<evidence type="ECO:0000256" key="1">
    <source>
        <dbReference type="ARBA" id="ARBA00011009"/>
    </source>
</evidence>
<dbReference type="GO" id="GO:0005829">
    <property type="term" value="C:cytosol"/>
    <property type="evidence" value="ECO:0007669"/>
    <property type="project" value="TreeGrafter"/>
</dbReference>
<keyword evidence="7 14" id="KW-0443">Lipid metabolism</keyword>
<dbReference type="NCBIfam" id="NF000942">
    <property type="entry name" value="PRK00094.1-4"/>
    <property type="match status" value="1"/>
</dbReference>
<keyword evidence="2 14" id="KW-0444">Lipid biosynthesis</keyword>
<evidence type="ECO:0000256" key="2">
    <source>
        <dbReference type="ARBA" id="ARBA00022516"/>
    </source>
</evidence>
<dbReference type="GO" id="GO:0051287">
    <property type="term" value="F:NAD binding"/>
    <property type="evidence" value="ECO:0007669"/>
    <property type="project" value="InterPro"/>
</dbReference>
<dbReference type="GO" id="GO:0141152">
    <property type="term" value="F:glycerol-3-phosphate dehydrogenase (NAD+) activity"/>
    <property type="evidence" value="ECO:0007669"/>
    <property type="project" value="RHEA"/>
</dbReference>
<comment type="subcellular location">
    <subcellularLocation>
        <location evidence="14">Cytoplasm</location>
    </subcellularLocation>
</comment>
<dbReference type="FunFam" id="3.40.50.720:FF:000019">
    <property type="entry name" value="Glycerol-3-phosphate dehydrogenase [NAD(P)+]"/>
    <property type="match status" value="1"/>
</dbReference>
<feature type="binding site" evidence="14">
    <location>
        <position position="247"/>
    </location>
    <ligand>
        <name>sn-glycerol 3-phosphate</name>
        <dbReference type="ChEBI" id="CHEBI:57597"/>
    </ligand>
</feature>
<feature type="binding site" evidence="14">
    <location>
        <position position="284"/>
    </location>
    <ligand>
        <name>NADPH</name>
        <dbReference type="ChEBI" id="CHEBI:57783"/>
    </ligand>
</feature>
<comment type="caution">
    <text evidence="14">Lacks conserved residue(s) required for the propagation of feature annotation.</text>
</comment>
<keyword evidence="14" id="KW-0963">Cytoplasm</keyword>
<dbReference type="FunFam" id="1.10.1040.10:FF:000001">
    <property type="entry name" value="Glycerol-3-phosphate dehydrogenase [NAD(P)+]"/>
    <property type="match status" value="1"/>
</dbReference>
<dbReference type="InterPro" id="IPR006109">
    <property type="entry name" value="G3P_DH_NAD-dep_C"/>
</dbReference>
<keyword evidence="3 14" id="KW-0547">Nucleotide-binding</keyword>